<dbReference type="AlphaFoldDB" id="K2NTF0"/>
<dbReference type="OrthoDB" id="251528at2759"/>
<evidence type="ECO:0000256" key="1">
    <source>
        <dbReference type="SAM" id="MobiDB-lite"/>
    </source>
</evidence>
<feature type="region of interest" description="Disordered" evidence="1">
    <location>
        <begin position="150"/>
        <end position="175"/>
    </location>
</feature>
<comment type="caution">
    <text evidence="2">The sequence shown here is derived from an EMBL/GenBank/DDBJ whole genome shotgun (WGS) entry which is preliminary data.</text>
</comment>
<keyword evidence="3" id="KW-1185">Reference proteome</keyword>
<evidence type="ECO:0000313" key="2">
    <source>
        <dbReference type="EMBL" id="EKF38311.1"/>
    </source>
</evidence>
<name>K2NTF0_TRYCR</name>
<feature type="region of interest" description="Disordered" evidence="1">
    <location>
        <begin position="192"/>
        <end position="281"/>
    </location>
</feature>
<dbReference type="EMBL" id="AHKC01005928">
    <property type="protein sequence ID" value="EKF38311.1"/>
    <property type="molecule type" value="Genomic_DNA"/>
</dbReference>
<protein>
    <submittedName>
        <fullName evidence="2">Surface antigen 2 (CA-2), putative</fullName>
    </submittedName>
</protein>
<proteinExistence type="predicted"/>
<dbReference type="Proteomes" id="UP000007350">
    <property type="component" value="Unassembled WGS sequence"/>
</dbReference>
<evidence type="ECO:0000313" key="3">
    <source>
        <dbReference type="Proteomes" id="UP000007350"/>
    </source>
</evidence>
<organism evidence="2 3">
    <name type="scientific">Trypanosoma cruzi marinkellei</name>
    <dbReference type="NCBI Taxonomy" id="85056"/>
    <lineage>
        <taxon>Eukaryota</taxon>
        <taxon>Discoba</taxon>
        <taxon>Euglenozoa</taxon>
        <taxon>Kinetoplastea</taxon>
        <taxon>Metakinetoplastina</taxon>
        <taxon>Trypanosomatida</taxon>
        <taxon>Trypanosomatidae</taxon>
        <taxon>Trypanosoma</taxon>
        <taxon>Schizotrypanum</taxon>
    </lineage>
</organism>
<sequence>MALRPTKIDVLSEEVHGEFASCGLASLQELCQQVRLLRANVQRLASEQIPSLSVDITALQEPHMRLPLHTNFHLGMQEKKPTPGSVIFGAESLLSHCKRLTADCTRGSHRLPEKERLTHMMYAVGYTPHYPNRKMPLYNSNIYNEREKIQEQKDTTTYTPSNPSHASAQKSFNTSKEKLQINQQNEHYIGNNKQKHTHEKPQPKQKTTSFGQATAGDKPAPFGQAPAGDKPAPFGQAAAGDKPSPFGQAPAGDKPSPFGQATAGDKPSPFGQAPAGDKPAPFGQGTAFDVFRRTVFADAPVVAEVSFVKPSSAFATTSFAGGGGRGAPSAFGPSVQNVGAPLFAGSAFSQTGSAFGSHGMASGGALGGGGLFGPAIGGGKPSAMEGSGFGQAFSAFGNNASTVLGGFGRKEGDGTFGAVGSHGTGSAAPFSKTSTTFQTSSFSNIAGNYKAAPQFKSVFGPH</sequence>
<accession>K2NTF0</accession>
<feature type="compositionally biased region" description="Polar residues" evidence="1">
    <location>
        <begin position="155"/>
        <end position="175"/>
    </location>
</feature>
<reference evidence="2 3" key="1">
    <citation type="journal article" date="2012" name="BMC Genomics">
        <title>Comparative genomic analysis of human infective Trypanosoma cruzi lineages with the bat-restricted subspecies T. cruzi marinkellei.</title>
        <authorList>
            <person name="Franzen O."/>
            <person name="Talavera-Lopez C."/>
            <person name="Ochaya S."/>
            <person name="Butler C.E."/>
            <person name="Messenger L.A."/>
            <person name="Lewis M.D."/>
            <person name="Llewellyn M.S."/>
            <person name="Marinkelle C.J."/>
            <person name="Tyler K.M."/>
            <person name="Miles M.A."/>
            <person name="Andersson B."/>
        </authorList>
    </citation>
    <scope>NUCLEOTIDE SEQUENCE [LARGE SCALE GENOMIC DNA]</scope>
    <source>
        <strain evidence="2 3">B7</strain>
    </source>
</reference>
<gene>
    <name evidence="2" type="ORF">MOQ_001481</name>
</gene>